<keyword evidence="3" id="KW-1185">Reference proteome</keyword>
<evidence type="ECO:0000313" key="3">
    <source>
        <dbReference type="Proteomes" id="UP000306808"/>
    </source>
</evidence>
<dbReference type="CDD" id="cd16279">
    <property type="entry name" value="metallo-hydrolase-like_MBL-fold"/>
    <property type="match status" value="1"/>
</dbReference>
<accession>A0A4U0NCN0</accession>
<reference evidence="2 3" key="1">
    <citation type="submission" date="2019-04" db="EMBL/GenBank/DDBJ databases">
        <title>Sphingobacterium olei sp. nov., isolated from oil-contaminated soil.</title>
        <authorList>
            <person name="Liu B."/>
        </authorList>
    </citation>
    <scope>NUCLEOTIDE SEQUENCE [LARGE SCALE GENOMIC DNA]</scope>
    <source>
        <strain evidence="2 3">HAL-9</strain>
    </source>
</reference>
<dbReference type="SUPFAM" id="SSF56281">
    <property type="entry name" value="Metallo-hydrolase/oxidoreductase"/>
    <property type="match status" value="1"/>
</dbReference>
<dbReference type="Gene3D" id="3.60.15.10">
    <property type="entry name" value="Ribonuclease Z/Hydroxyacylglutathione hydrolase-like"/>
    <property type="match status" value="1"/>
</dbReference>
<proteinExistence type="predicted"/>
<dbReference type="OrthoDB" id="9781189at2"/>
<evidence type="ECO:0000259" key="1">
    <source>
        <dbReference type="SMART" id="SM00849"/>
    </source>
</evidence>
<comment type="caution">
    <text evidence="2">The sequence shown here is derived from an EMBL/GenBank/DDBJ whole genome shotgun (WGS) entry which is preliminary data.</text>
</comment>
<dbReference type="GO" id="GO:0016787">
    <property type="term" value="F:hydrolase activity"/>
    <property type="evidence" value="ECO:0007669"/>
    <property type="project" value="UniProtKB-KW"/>
</dbReference>
<dbReference type="PANTHER" id="PTHR42663:SF6">
    <property type="entry name" value="HYDROLASE C777.06C-RELATED"/>
    <property type="match status" value="1"/>
</dbReference>
<protein>
    <submittedName>
        <fullName evidence="2">MBL fold metallo-hydrolase</fullName>
    </submittedName>
</protein>
<keyword evidence="2" id="KW-0378">Hydrolase</keyword>
<dbReference type="Pfam" id="PF12706">
    <property type="entry name" value="Lactamase_B_2"/>
    <property type="match status" value="1"/>
</dbReference>
<dbReference type="Proteomes" id="UP000306808">
    <property type="component" value="Unassembled WGS sequence"/>
</dbReference>
<dbReference type="EMBL" id="SUME01000010">
    <property type="protein sequence ID" value="TJZ51765.1"/>
    <property type="molecule type" value="Genomic_DNA"/>
</dbReference>
<dbReference type="SMART" id="SM00849">
    <property type="entry name" value="Lactamase_B"/>
    <property type="match status" value="1"/>
</dbReference>
<dbReference type="RefSeq" id="WP_136903075.1">
    <property type="nucleotide sequence ID" value="NZ_SUME01000010.1"/>
</dbReference>
<gene>
    <name evidence="2" type="ORF">FAZ15_19645</name>
</gene>
<dbReference type="InterPro" id="IPR001279">
    <property type="entry name" value="Metallo-B-lactamas"/>
</dbReference>
<dbReference type="PANTHER" id="PTHR42663">
    <property type="entry name" value="HYDROLASE C777.06C-RELATED-RELATED"/>
    <property type="match status" value="1"/>
</dbReference>
<evidence type="ECO:0000313" key="2">
    <source>
        <dbReference type="EMBL" id="TJZ51765.1"/>
    </source>
</evidence>
<organism evidence="2 3">
    <name type="scientific">Sphingobacterium olei</name>
    <dbReference type="NCBI Taxonomy" id="2571155"/>
    <lineage>
        <taxon>Bacteria</taxon>
        <taxon>Pseudomonadati</taxon>
        <taxon>Bacteroidota</taxon>
        <taxon>Sphingobacteriia</taxon>
        <taxon>Sphingobacteriales</taxon>
        <taxon>Sphingobacteriaceae</taxon>
        <taxon>Sphingobacterium</taxon>
    </lineage>
</organism>
<name>A0A4U0NCN0_9SPHI</name>
<dbReference type="InterPro" id="IPR036866">
    <property type="entry name" value="RibonucZ/Hydroxyglut_hydro"/>
</dbReference>
<dbReference type="AlphaFoldDB" id="A0A4U0NCN0"/>
<sequence>MKIRFLGTGTSQGVPVIACQCNVCQSTDTRDKRLRSSILIELDKYNIVVDTGPDFRYQMLRSHVTHLDAVLMTHSHKDHIAGLDDVRAFNYIQQASIPIYATATTHEALKREFYYAFSNTKYPGAPLLELEEIEPGIPLNLFGHEIIPIEVMHYKMSVMGFRIGDFAYITDAKTVSPESRKLLEGVKVMVVNALQMMPHISHFTLEEALVFIHDINPDQAYLTHISHRFGTHGEIQSLLPPNVFVSFDQLSIEIR</sequence>
<feature type="domain" description="Metallo-beta-lactamase" evidence="1">
    <location>
        <begin position="34"/>
        <end position="224"/>
    </location>
</feature>